<dbReference type="EC" id="1.8.4.11" evidence="5"/>
<name>A0A9X4M9P6_9CYAN</name>
<gene>
    <name evidence="5 8" type="primary">msrA</name>
    <name evidence="8" type="ORF">FEV09_11605</name>
</gene>
<dbReference type="GO" id="GO:0008113">
    <property type="term" value="F:peptide-methionine (S)-S-oxide reductase activity"/>
    <property type="evidence" value="ECO:0007669"/>
    <property type="project" value="UniProtKB-UniRule"/>
</dbReference>
<comment type="catalytic activity">
    <reaction evidence="4 5">
        <text>[thioredoxin]-disulfide + L-methionine + H2O = L-methionine (S)-S-oxide + [thioredoxin]-dithiol</text>
        <dbReference type="Rhea" id="RHEA:19993"/>
        <dbReference type="Rhea" id="RHEA-COMP:10698"/>
        <dbReference type="Rhea" id="RHEA-COMP:10700"/>
        <dbReference type="ChEBI" id="CHEBI:15377"/>
        <dbReference type="ChEBI" id="CHEBI:29950"/>
        <dbReference type="ChEBI" id="CHEBI:50058"/>
        <dbReference type="ChEBI" id="CHEBI:57844"/>
        <dbReference type="ChEBI" id="CHEBI:58772"/>
        <dbReference type="EC" id="1.8.4.11"/>
    </reaction>
</comment>
<feature type="domain" description="Peptide methionine sulphoxide reductase MsrA" evidence="7">
    <location>
        <begin position="55"/>
        <end position="207"/>
    </location>
</feature>
<dbReference type="PANTHER" id="PTHR43774:SF1">
    <property type="entry name" value="PEPTIDE METHIONINE SULFOXIDE REDUCTASE MSRA 2"/>
    <property type="match status" value="1"/>
</dbReference>
<dbReference type="SUPFAM" id="SSF55068">
    <property type="entry name" value="Peptide methionine sulfoxide reductase"/>
    <property type="match status" value="1"/>
</dbReference>
<evidence type="ECO:0000256" key="1">
    <source>
        <dbReference type="ARBA" id="ARBA00005591"/>
    </source>
</evidence>
<evidence type="ECO:0000256" key="6">
    <source>
        <dbReference type="SAM" id="SignalP"/>
    </source>
</evidence>
<organism evidence="8 9">
    <name type="scientific">Pseudanabaena catenata USMAC16</name>
    <dbReference type="NCBI Taxonomy" id="1855837"/>
    <lineage>
        <taxon>Bacteria</taxon>
        <taxon>Bacillati</taxon>
        <taxon>Cyanobacteriota</taxon>
        <taxon>Cyanophyceae</taxon>
        <taxon>Pseudanabaenales</taxon>
        <taxon>Pseudanabaenaceae</taxon>
        <taxon>Pseudanabaena</taxon>
    </lineage>
</organism>
<sequence length="228" mass="25316">MSKRSFYVCCFGFGSLAIATFFLNSISNVTAIGSEPRTSLVSTNVSSDRDQGKMTAVFAGGCFWGMEAVFEHLQGVSNVVSGYSGGTAQTANYETVGSGQTGHAESIKVTYDPSQISYEQLLQIYFYVAHDPTQLNRQGPDSGSQYRSAIFFANEKQKQIAQAYIDNLNKSKAFSKPIVTKLEPLQVFYAAEDYHQDFIAHNPNYPYVVINDLPKIAQLKKQFPEMYK</sequence>
<keyword evidence="9" id="KW-1185">Reference proteome</keyword>
<evidence type="ECO:0000313" key="9">
    <source>
        <dbReference type="Proteomes" id="UP001152872"/>
    </source>
</evidence>
<dbReference type="Gene3D" id="3.30.1060.10">
    <property type="entry name" value="Peptide methionine sulphoxide reductase MsrA"/>
    <property type="match status" value="1"/>
</dbReference>
<feature type="signal peptide" evidence="6">
    <location>
        <begin position="1"/>
        <end position="19"/>
    </location>
</feature>
<feature type="active site" evidence="5">
    <location>
        <position position="62"/>
    </location>
</feature>
<dbReference type="EMBL" id="VBTY01000088">
    <property type="protein sequence ID" value="MDG3495205.1"/>
    <property type="molecule type" value="Genomic_DNA"/>
</dbReference>
<comment type="similarity">
    <text evidence="1 5">Belongs to the MsrA Met sulfoxide reductase family.</text>
</comment>
<comment type="catalytic activity">
    <reaction evidence="3 5">
        <text>L-methionyl-[protein] + [thioredoxin]-disulfide + H2O = L-methionyl-(S)-S-oxide-[protein] + [thioredoxin]-dithiol</text>
        <dbReference type="Rhea" id="RHEA:14217"/>
        <dbReference type="Rhea" id="RHEA-COMP:10698"/>
        <dbReference type="Rhea" id="RHEA-COMP:10700"/>
        <dbReference type="Rhea" id="RHEA-COMP:12313"/>
        <dbReference type="Rhea" id="RHEA-COMP:12315"/>
        <dbReference type="ChEBI" id="CHEBI:15377"/>
        <dbReference type="ChEBI" id="CHEBI:16044"/>
        <dbReference type="ChEBI" id="CHEBI:29950"/>
        <dbReference type="ChEBI" id="CHEBI:44120"/>
        <dbReference type="ChEBI" id="CHEBI:50058"/>
        <dbReference type="EC" id="1.8.4.11"/>
    </reaction>
</comment>
<dbReference type="NCBIfam" id="TIGR00401">
    <property type="entry name" value="msrA"/>
    <property type="match status" value="1"/>
</dbReference>
<evidence type="ECO:0000259" key="7">
    <source>
        <dbReference type="Pfam" id="PF01625"/>
    </source>
</evidence>
<accession>A0A9X4M9P6</accession>
<dbReference type="Pfam" id="PF01625">
    <property type="entry name" value="PMSR"/>
    <property type="match status" value="1"/>
</dbReference>
<protein>
    <recommendedName>
        <fullName evidence="5">Peptide methionine sulfoxide reductase MsrA</fullName>
        <shortName evidence="5">Protein-methionine-S-oxide reductase</shortName>
        <ecNumber evidence="5">1.8.4.11</ecNumber>
    </recommendedName>
    <alternativeName>
        <fullName evidence="5">Peptide-methionine (S)-S-oxide reductase</fullName>
        <shortName evidence="5">Peptide Met(O) reductase</shortName>
    </alternativeName>
</protein>
<keyword evidence="2 5" id="KW-0560">Oxidoreductase</keyword>
<evidence type="ECO:0000256" key="5">
    <source>
        <dbReference type="HAMAP-Rule" id="MF_01401"/>
    </source>
</evidence>
<dbReference type="InterPro" id="IPR036509">
    <property type="entry name" value="Met_Sox_Rdtase_MsrA_sf"/>
</dbReference>
<evidence type="ECO:0000313" key="8">
    <source>
        <dbReference type="EMBL" id="MDG3495205.1"/>
    </source>
</evidence>
<keyword evidence="6" id="KW-0732">Signal</keyword>
<comment type="function">
    <text evidence="5">Has an important function as a repair enzyme for proteins that have been inactivated by oxidation. Catalyzes the reversible oxidation-reduction of methionine sulfoxide in proteins to methionine.</text>
</comment>
<feature type="chain" id="PRO_5040895051" description="Peptide methionine sulfoxide reductase MsrA" evidence="6">
    <location>
        <begin position="20"/>
        <end position="228"/>
    </location>
</feature>
<dbReference type="Proteomes" id="UP001152872">
    <property type="component" value="Unassembled WGS sequence"/>
</dbReference>
<evidence type="ECO:0000256" key="4">
    <source>
        <dbReference type="ARBA" id="ARBA00048782"/>
    </source>
</evidence>
<dbReference type="PANTHER" id="PTHR43774">
    <property type="entry name" value="PEPTIDE METHIONINE SULFOXIDE REDUCTASE"/>
    <property type="match status" value="1"/>
</dbReference>
<evidence type="ECO:0000256" key="2">
    <source>
        <dbReference type="ARBA" id="ARBA00023002"/>
    </source>
</evidence>
<dbReference type="InterPro" id="IPR002569">
    <property type="entry name" value="Met_Sox_Rdtase_MsrA_dom"/>
</dbReference>
<evidence type="ECO:0000256" key="3">
    <source>
        <dbReference type="ARBA" id="ARBA00047806"/>
    </source>
</evidence>
<reference evidence="8" key="1">
    <citation type="submission" date="2019-05" db="EMBL/GenBank/DDBJ databases">
        <title>Whole genome sequencing of Pseudanabaena catenata USMAC16.</title>
        <authorList>
            <person name="Khan Z."/>
            <person name="Omar W.M."/>
            <person name="Convey P."/>
            <person name="Merican F."/>
            <person name="Najimudin N."/>
        </authorList>
    </citation>
    <scope>NUCLEOTIDE SEQUENCE</scope>
    <source>
        <strain evidence="8">USMAC16</strain>
    </source>
</reference>
<dbReference type="HAMAP" id="MF_01401">
    <property type="entry name" value="MsrA"/>
    <property type="match status" value="1"/>
</dbReference>
<proteinExistence type="inferred from homology"/>
<comment type="caution">
    <text evidence="8">The sequence shown here is derived from an EMBL/GenBank/DDBJ whole genome shotgun (WGS) entry which is preliminary data.</text>
</comment>
<dbReference type="RefSeq" id="WP_009627323.1">
    <property type="nucleotide sequence ID" value="NZ_VBTY01000088.1"/>
</dbReference>
<dbReference type="AlphaFoldDB" id="A0A9X4M9P6"/>